<dbReference type="OrthoDB" id="9785164at2"/>
<protein>
    <submittedName>
        <fullName evidence="6">TetR family transcriptional regulator</fullName>
    </submittedName>
</protein>
<evidence type="ECO:0000256" key="2">
    <source>
        <dbReference type="ARBA" id="ARBA00023125"/>
    </source>
</evidence>
<gene>
    <name evidence="6" type="ORF">DES52_11862</name>
</gene>
<dbReference type="InterPro" id="IPR001647">
    <property type="entry name" value="HTH_TetR"/>
</dbReference>
<feature type="DNA-binding region" description="H-T-H motif" evidence="4">
    <location>
        <begin position="33"/>
        <end position="52"/>
    </location>
</feature>
<dbReference type="Gene3D" id="1.10.357.10">
    <property type="entry name" value="Tetracycline Repressor, domain 2"/>
    <property type="match status" value="1"/>
</dbReference>
<comment type="caution">
    <text evidence="6">The sequence shown here is derived from an EMBL/GenBank/DDBJ whole genome shotgun (WGS) entry which is preliminary data.</text>
</comment>
<dbReference type="PANTHER" id="PTHR47506:SF7">
    <property type="entry name" value="TRANSCRIPTIONAL REGULATORY PROTEIN"/>
    <property type="match status" value="1"/>
</dbReference>
<keyword evidence="2 4" id="KW-0238">DNA-binding</keyword>
<evidence type="ECO:0000259" key="5">
    <source>
        <dbReference type="PROSITE" id="PS50977"/>
    </source>
</evidence>
<name>A0A318S0C5_9DEIO</name>
<dbReference type="Pfam" id="PF00440">
    <property type="entry name" value="TetR_N"/>
    <property type="match status" value="1"/>
</dbReference>
<sequence>MPRVSKAQAAQNRELTVQAAAKLFRERGVDHVSVQDIMAAVGLTHGGFYRQFASKEALLPEAARYAYERQAARLSKLDATTENHATAQRQFIQSYLSAAHRDHPGKGCPIAGLIQDIARTDSTDTKNLLTTGVANLGTWLDRPGRDGLVTACTLIGALLVSRAAAGSPLSDEVLERVAAALVAPD</sequence>
<dbReference type="Proteomes" id="UP000248326">
    <property type="component" value="Unassembled WGS sequence"/>
</dbReference>
<dbReference type="InterPro" id="IPR009057">
    <property type="entry name" value="Homeodomain-like_sf"/>
</dbReference>
<evidence type="ECO:0000313" key="6">
    <source>
        <dbReference type="EMBL" id="PYE50445.1"/>
    </source>
</evidence>
<dbReference type="SUPFAM" id="SSF48498">
    <property type="entry name" value="Tetracyclin repressor-like, C-terminal domain"/>
    <property type="match status" value="1"/>
</dbReference>
<dbReference type="PRINTS" id="PR00455">
    <property type="entry name" value="HTHTETR"/>
</dbReference>
<evidence type="ECO:0000256" key="3">
    <source>
        <dbReference type="ARBA" id="ARBA00023163"/>
    </source>
</evidence>
<accession>A0A318S0C5</accession>
<keyword evidence="7" id="KW-1185">Reference proteome</keyword>
<reference evidence="6 7" key="1">
    <citation type="submission" date="2018-06" db="EMBL/GenBank/DDBJ databases">
        <title>Genomic Encyclopedia of Type Strains, Phase IV (KMG-IV): sequencing the most valuable type-strain genomes for metagenomic binning, comparative biology and taxonomic classification.</title>
        <authorList>
            <person name="Goeker M."/>
        </authorList>
    </citation>
    <scope>NUCLEOTIDE SEQUENCE [LARGE SCALE GENOMIC DNA]</scope>
    <source>
        <strain evidence="6 7">DSM 18048</strain>
    </source>
</reference>
<keyword evidence="1" id="KW-0805">Transcription regulation</keyword>
<dbReference type="InterPro" id="IPR036271">
    <property type="entry name" value="Tet_transcr_reg_TetR-rel_C_sf"/>
</dbReference>
<proteinExistence type="predicted"/>
<feature type="domain" description="HTH tetR-type" evidence="5">
    <location>
        <begin position="10"/>
        <end position="70"/>
    </location>
</feature>
<evidence type="ECO:0000256" key="1">
    <source>
        <dbReference type="ARBA" id="ARBA00023015"/>
    </source>
</evidence>
<dbReference type="AlphaFoldDB" id="A0A318S0C5"/>
<evidence type="ECO:0000256" key="4">
    <source>
        <dbReference type="PROSITE-ProRule" id="PRU00335"/>
    </source>
</evidence>
<dbReference type="Gene3D" id="1.10.10.60">
    <property type="entry name" value="Homeodomain-like"/>
    <property type="match status" value="1"/>
</dbReference>
<dbReference type="GO" id="GO:0003677">
    <property type="term" value="F:DNA binding"/>
    <property type="evidence" value="ECO:0007669"/>
    <property type="project" value="UniProtKB-UniRule"/>
</dbReference>
<organism evidence="6 7">
    <name type="scientific">Deinococcus yavapaiensis KR-236</name>
    <dbReference type="NCBI Taxonomy" id="694435"/>
    <lineage>
        <taxon>Bacteria</taxon>
        <taxon>Thermotogati</taxon>
        <taxon>Deinococcota</taxon>
        <taxon>Deinococci</taxon>
        <taxon>Deinococcales</taxon>
        <taxon>Deinococcaceae</taxon>
        <taxon>Deinococcus</taxon>
    </lineage>
</organism>
<dbReference type="RefSeq" id="WP_110888402.1">
    <property type="nucleotide sequence ID" value="NZ_QJSX01000018.1"/>
</dbReference>
<dbReference type="PANTHER" id="PTHR47506">
    <property type="entry name" value="TRANSCRIPTIONAL REGULATORY PROTEIN"/>
    <property type="match status" value="1"/>
</dbReference>
<dbReference type="EMBL" id="QJSX01000018">
    <property type="protein sequence ID" value="PYE50445.1"/>
    <property type="molecule type" value="Genomic_DNA"/>
</dbReference>
<dbReference type="PROSITE" id="PS50977">
    <property type="entry name" value="HTH_TETR_2"/>
    <property type="match status" value="1"/>
</dbReference>
<dbReference type="SUPFAM" id="SSF46689">
    <property type="entry name" value="Homeodomain-like"/>
    <property type="match status" value="1"/>
</dbReference>
<evidence type="ECO:0000313" key="7">
    <source>
        <dbReference type="Proteomes" id="UP000248326"/>
    </source>
</evidence>
<keyword evidence="3" id="KW-0804">Transcription</keyword>